<accession>A0A2P7QKE2</accession>
<protein>
    <submittedName>
        <fullName evidence="1">Uncharacterized protein</fullName>
    </submittedName>
</protein>
<dbReference type="Proteomes" id="UP000241167">
    <property type="component" value="Unassembled WGS sequence"/>
</dbReference>
<gene>
    <name evidence="1" type="ORF">C7I55_18315</name>
</gene>
<evidence type="ECO:0000313" key="2">
    <source>
        <dbReference type="Proteomes" id="UP000241167"/>
    </source>
</evidence>
<proteinExistence type="predicted"/>
<comment type="caution">
    <text evidence="1">The sequence shown here is derived from an EMBL/GenBank/DDBJ whole genome shotgun (WGS) entry which is preliminary data.</text>
</comment>
<dbReference type="AlphaFoldDB" id="A0A2P7QKE2"/>
<evidence type="ECO:0000313" key="1">
    <source>
        <dbReference type="EMBL" id="PSJ38400.1"/>
    </source>
</evidence>
<dbReference type="OrthoDB" id="2990299at2"/>
<name>A0A2P7QKE2_9SPHN</name>
<reference evidence="1 2" key="1">
    <citation type="submission" date="2018-03" db="EMBL/GenBank/DDBJ databases">
        <title>The draft genome of Sphingosinicella sp. GL-C-18.</title>
        <authorList>
            <person name="Liu L."/>
            <person name="Li L."/>
            <person name="Liang L."/>
            <person name="Zhang X."/>
            <person name="Wang T."/>
        </authorList>
    </citation>
    <scope>NUCLEOTIDE SEQUENCE [LARGE SCALE GENOMIC DNA]</scope>
    <source>
        <strain evidence="1 2">GL-C-18</strain>
    </source>
</reference>
<dbReference type="EMBL" id="PXYI01000006">
    <property type="protein sequence ID" value="PSJ38400.1"/>
    <property type="molecule type" value="Genomic_DNA"/>
</dbReference>
<sequence>MRNIQIINGARNATFSLFQATDEEFAAIFPDDQDMALIEDVVTRLGESEAGNILSRIWERPILKRDAQGIHGTFFYDWDDRREILPVTRREVDWDERSINAAQRRLFQAAR</sequence>
<keyword evidence="2" id="KW-1185">Reference proteome</keyword>
<dbReference type="RefSeq" id="WP_106514469.1">
    <property type="nucleotide sequence ID" value="NZ_PXYI01000006.1"/>
</dbReference>
<organism evidence="1 2">
    <name type="scientific">Allosphingosinicella deserti</name>
    <dbReference type="NCBI Taxonomy" id="2116704"/>
    <lineage>
        <taxon>Bacteria</taxon>
        <taxon>Pseudomonadati</taxon>
        <taxon>Pseudomonadota</taxon>
        <taxon>Alphaproteobacteria</taxon>
        <taxon>Sphingomonadales</taxon>
        <taxon>Sphingomonadaceae</taxon>
        <taxon>Allosphingosinicella</taxon>
    </lineage>
</organism>